<dbReference type="GO" id="GO:0003677">
    <property type="term" value="F:DNA binding"/>
    <property type="evidence" value="ECO:0007669"/>
    <property type="project" value="UniProtKB-KW"/>
</dbReference>
<dbReference type="PROSITE" id="PS50943">
    <property type="entry name" value="HTH_CROC1"/>
    <property type="match status" value="1"/>
</dbReference>
<dbReference type="Gene3D" id="1.10.260.40">
    <property type="entry name" value="lambda repressor-like DNA-binding domains"/>
    <property type="match status" value="1"/>
</dbReference>
<dbReference type="InterPro" id="IPR001387">
    <property type="entry name" value="Cro/C1-type_HTH"/>
</dbReference>
<dbReference type="Proteomes" id="UP000189818">
    <property type="component" value="Unassembled WGS sequence"/>
</dbReference>
<organism evidence="5 6">
    <name type="scientific">Rhizorhabdus histidinilytica</name>
    <dbReference type="NCBI Taxonomy" id="439228"/>
    <lineage>
        <taxon>Bacteria</taxon>
        <taxon>Pseudomonadati</taxon>
        <taxon>Pseudomonadota</taxon>
        <taxon>Alphaproteobacteria</taxon>
        <taxon>Sphingomonadales</taxon>
        <taxon>Sphingomonadaceae</taxon>
        <taxon>Rhizorhabdus</taxon>
    </lineage>
</organism>
<keyword evidence="6" id="KW-1185">Reference proteome</keyword>
<evidence type="ECO:0000256" key="2">
    <source>
        <dbReference type="ARBA" id="ARBA00023125"/>
    </source>
</evidence>
<keyword evidence="2" id="KW-0238">DNA-binding</keyword>
<dbReference type="STRING" id="439228.SAMN06295920_103358"/>
<name>A0A1T5BXF2_9SPHN</name>
<dbReference type="InterPro" id="IPR010982">
    <property type="entry name" value="Lambda_DNA-bd_dom_sf"/>
</dbReference>
<dbReference type="InterPro" id="IPR036286">
    <property type="entry name" value="LexA/Signal_pep-like_sf"/>
</dbReference>
<dbReference type="RefSeq" id="WP_176152508.1">
    <property type="nucleotide sequence ID" value="NZ_FUYM01000003.1"/>
</dbReference>
<dbReference type="PANTHER" id="PTHR40661:SF1">
    <property type="entry name" value="HTH CRO_C1-TYPE DOMAIN-CONTAINING PROTEIN"/>
    <property type="match status" value="1"/>
</dbReference>
<dbReference type="SUPFAM" id="SSF47413">
    <property type="entry name" value="lambda repressor-like DNA-binding domains"/>
    <property type="match status" value="1"/>
</dbReference>
<reference evidence="6" key="1">
    <citation type="submission" date="2017-02" db="EMBL/GenBank/DDBJ databases">
        <authorList>
            <person name="Varghese N."/>
            <person name="Submissions S."/>
        </authorList>
    </citation>
    <scope>NUCLEOTIDE SEQUENCE [LARGE SCALE GENOMIC DNA]</scope>
    <source>
        <strain evidence="6">UM2</strain>
    </source>
</reference>
<dbReference type="InterPro" id="IPR039418">
    <property type="entry name" value="LexA-like"/>
</dbReference>
<evidence type="ECO:0000313" key="5">
    <source>
        <dbReference type="EMBL" id="SKB51817.1"/>
    </source>
</evidence>
<dbReference type="Gene3D" id="2.10.109.10">
    <property type="entry name" value="Umud Fragment, subunit A"/>
    <property type="match status" value="1"/>
</dbReference>
<evidence type="ECO:0000259" key="4">
    <source>
        <dbReference type="PROSITE" id="PS50943"/>
    </source>
</evidence>
<evidence type="ECO:0000313" key="6">
    <source>
        <dbReference type="Proteomes" id="UP000189818"/>
    </source>
</evidence>
<dbReference type="Pfam" id="PF00717">
    <property type="entry name" value="Peptidase_S24"/>
    <property type="match status" value="1"/>
</dbReference>
<keyword evidence="1" id="KW-0805">Transcription regulation</keyword>
<dbReference type="CDD" id="cd06529">
    <property type="entry name" value="S24_LexA-like"/>
    <property type="match status" value="1"/>
</dbReference>
<gene>
    <name evidence="5" type="ORF">SAMN06295920_103358</name>
</gene>
<protein>
    <submittedName>
        <fullName evidence="5">Repressor LexA</fullName>
    </submittedName>
</protein>
<keyword evidence="3" id="KW-0804">Transcription</keyword>
<dbReference type="CDD" id="cd00093">
    <property type="entry name" value="HTH_XRE"/>
    <property type="match status" value="1"/>
</dbReference>
<evidence type="ECO:0000256" key="3">
    <source>
        <dbReference type="ARBA" id="ARBA00023163"/>
    </source>
</evidence>
<dbReference type="SUPFAM" id="SSF51306">
    <property type="entry name" value="LexA/Signal peptidase"/>
    <property type="match status" value="1"/>
</dbReference>
<accession>A0A1T5BXF2</accession>
<sequence>MKSLTDTVASRLHRVRKAKGMTLQQVADKAKTTLGQIHKLERSQRPLTTEWIERLANAMDVDPQELLNDAPPAPIRAIPLVGRIAAGNWREAVEHPLGHVHAANAPAGAFALEPDGDSMNKIVPAGGYVIIDPNEADLREGGVYAVMNAEGETTLKRYRSDPARLEPCSTNPAHATIKLGRESFSVLGRAINAVLTL</sequence>
<dbReference type="Pfam" id="PF13560">
    <property type="entry name" value="HTH_31"/>
    <property type="match status" value="1"/>
</dbReference>
<dbReference type="PANTHER" id="PTHR40661">
    <property type="match status" value="1"/>
</dbReference>
<dbReference type="AlphaFoldDB" id="A0A1T5BXF2"/>
<evidence type="ECO:0000256" key="1">
    <source>
        <dbReference type="ARBA" id="ARBA00023015"/>
    </source>
</evidence>
<dbReference type="EMBL" id="FUYM01000003">
    <property type="protein sequence ID" value="SKB51817.1"/>
    <property type="molecule type" value="Genomic_DNA"/>
</dbReference>
<dbReference type="InterPro" id="IPR015927">
    <property type="entry name" value="Peptidase_S24_S26A/B/C"/>
</dbReference>
<feature type="domain" description="HTH cro/C1-type" evidence="4">
    <location>
        <begin position="12"/>
        <end position="66"/>
    </location>
</feature>
<dbReference type="SMART" id="SM00530">
    <property type="entry name" value="HTH_XRE"/>
    <property type="match status" value="1"/>
</dbReference>
<proteinExistence type="predicted"/>